<gene>
    <name evidence="9" type="ORF">SAMN05192530_11629</name>
</gene>
<dbReference type="PROSITE" id="PS50111">
    <property type="entry name" value="CHEMOTAXIS_TRANSDUC_2"/>
    <property type="match status" value="1"/>
</dbReference>
<feature type="region of interest" description="Disordered" evidence="5">
    <location>
        <begin position="549"/>
        <end position="591"/>
    </location>
</feature>
<dbReference type="InterPro" id="IPR004090">
    <property type="entry name" value="Chemotax_Me-accpt_rcpt"/>
</dbReference>
<name>A0A1H0MZL7_9HYPH</name>
<dbReference type="SUPFAM" id="SSF58104">
    <property type="entry name" value="Methyl-accepting chemotaxis protein (MCP) signaling domain"/>
    <property type="match status" value="1"/>
</dbReference>
<evidence type="ECO:0000256" key="1">
    <source>
        <dbReference type="ARBA" id="ARBA00004370"/>
    </source>
</evidence>
<proteinExistence type="inferred from homology"/>
<dbReference type="PRINTS" id="PR00260">
    <property type="entry name" value="CHEMTRNSDUCR"/>
</dbReference>
<dbReference type="FunFam" id="1.10.287.950:FF:000001">
    <property type="entry name" value="Methyl-accepting chemotaxis sensory transducer"/>
    <property type="match status" value="1"/>
</dbReference>
<evidence type="ECO:0000256" key="4">
    <source>
        <dbReference type="PROSITE-ProRule" id="PRU00284"/>
    </source>
</evidence>
<dbReference type="SMART" id="SM00304">
    <property type="entry name" value="HAMP"/>
    <property type="match status" value="1"/>
</dbReference>
<keyword evidence="6" id="KW-0812">Transmembrane</keyword>
<evidence type="ECO:0000256" key="3">
    <source>
        <dbReference type="ARBA" id="ARBA00029447"/>
    </source>
</evidence>
<dbReference type="PANTHER" id="PTHR43531">
    <property type="entry name" value="PROTEIN ICFG"/>
    <property type="match status" value="1"/>
</dbReference>
<evidence type="ECO:0000256" key="6">
    <source>
        <dbReference type="SAM" id="Phobius"/>
    </source>
</evidence>
<accession>A0A1H0MZL7</accession>
<dbReference type="Pfam" id="PF12729">
    <property type="entry name" value="4HB_MCP_1"/>
    <property type="match status" value="1"/>
</dbReference>
<dbReference type="InterPro" id="IPR003660">
    <property type="entry name" value="HAMP_dom"/>
</dbReference>
<dbReference type="GO" id="GO:0007165">
    <property type="term" value="P:signal transduction"/>
    <property type="evidence" value="ECO:0007669"/>
    <property type="project" value="UniProtKB-KW"/>
</dbReference>
<keyword evidence="10" id="KW-1185">Reference proteome</keyword>
<dbReference type="GO" id="GO:0005886">
    <property type="term" value="C:plasma membrane"/>
    <property type="evidence" value="ECO:0007669"/>
    <property type="project" value="TreeGrafter"/>
</dbReference>
<dbReference type="PANTHER" id="PTHR43531:SF11">
    <property type="entry name" value="METHYL-ACCEPTING CHEMOTAXIS PROTEIN 3"/>
    <property type="match status" value="1"/>
</dbReference>
<sequence length="591" mass="62570">MRFTIKTKLALSFGAVLFLSAAAGVFGIRSLQSTNDVLTDFAERPFQQVQSIEVMQVELQVARRSILRAMLATDATELAPIRQGYDDAWANSDQQLQRYLSAVQSASGKAEVADLAPLLQTTKAITDQAFDLAAKARLTPGRDASNQTQAEVGTANWGADALAFINDQQIPAATKASDRLTQLHERAQGRAASFLAEAAATYSWTRTLLIALVAGAFSIGVLAAWFLARSVLRGLSVVGENVSRIGSGDISHRIVHKRRDEIGDLLTELCQMRLHLNEIVGDVRASAAQVASGSTQSAATADQLSSGSTEQAAASEEASAAIEEMTANVRQNADNAGQTEKIATQAASRAEKTGGAVSASVGAMRTIAERIQVIQEIARQTDLLALNAAIEAARAGVHGKGFAVVASEVRKLAERSQGAATEIGQLSQETLVASEEAGRMLDALVPDINRTAELVSEISAACREQSVGIEQINQAIQQLDQVTQANAGAANEMAATSGQLSEEAARLNERAGFFTLEETKNASVTPVQSRPPISVTPLSNRPVHAMQERAAQFASSSHDGRSPSGAVQPTVGRDRGFELHLADEGFERMSG</sequence>
<feature type="domain" description="Methyl-accepting transducer" evidence="7">
    <location>
        <begin position="286"/>
        <end position="501"/>
    </location>
</feature>
<reference evidence="9 10" key="1">
    <citation type="submission" date="2016-10" db="EMBL/GenBank/DDBJ databases">
        <authorList>
            <person name="de Groot N.N."/>
        </authorList>
    </citation>
    <scope>NUCLEOTIDE SEQUENCE [LARGE SCALE GENOMIC DNA]</scope>
    <source>
        <strain evidence="10">L7-484,KACC 16230,DSM 25025</strain>
    </source>
</reference>
<feature type="region of interest" description="Disordered" evidence="5">
    <location>
        <begin position="298"/>
        <end position="320"/>
    </location>
</feature>
<evidence type="ECO:0000259" key="7">
    <source>
        <dbReference type="PROSITE" id="PS50111"/>
    </source>
</evidence>
<protein>
    <submittedName>
        <fullName evidence="9">Methyl-accepting chemotaxis protein</fullName>
    </submittedName>
</protein>
<evidence type="ECO:0000259" key="8">
    <source>
        <dbReference type="PROSITE" id="PS50885"/>
    </source>
</evidence>
<evidence type="ECO:0000313" key="10">
    <source>
        <dbReference type="Proteomes" id="UP000198793"/>
    </source>
</evidence>
<organism evidence="9 10">
    <name type="scientific">Aureimonas jatrophae</name>
    <dbReference type="NCBI Taxonomy" id="1166073"/>
    <lineage>
        <taxon>Bacteria</taxon>
        <taxon>Pseudomonadati</taxon>
        <taxon>Pseudomonadota</taxon>
        <taxon>Alphaproteobacteria</taxon>
        <taxon>Hyphomicrobiales</taxon>
        <taxon>Aurantimonadaceae</taxon>
        <taxon>Aureimonas</taxon>
    </lineage>
</organism>
<dbReference type="EMBL" id="FNIT01000016">
    <property type="protein sequence ID" value="SDO85888.1"/>
    <property type="molecule type" value="Genomic_DNA"/>
</dbReference>
<comment type="similarity">
    <text evidence="3">Belongs to the methyl-accepting chemotaxis (MCP) protein family.</text>
</comment>
<evidence type="ECO:0000313" key="9">
    <source>
        <dbReference type="EMBL" id="SDO85888.1"/>
    </source>
</evidence>
<dbReference type="AlphaFoldDB" id="A0A1H0MZL7"/>
<keyword evidence="2" id="KW-0145">Chemotaxis</keyword>
<dbReference type="STRING" id="1166073.SAMN05192530_11629"/>
<dbReference type="RefSeq" id="WP_090677033.1">
    <property type="nucleotide sequence ID" value="NZ_FNIT01000016.1"/>
</dbReference>
<keyword evidence="4" id="KW-0807">Transducer</keyword>
<feature type="compositionally biased region" description="Low complexity" evidence="5">
    <location>
        <begin position="305"/>
        <end position="320"/>
    </location>
</feature>
<evidence type="ECO:0000256" key="5">
    <source>
        <dbReference type="SAM" id="MobiDB-lite"/>
    </source>
</evidence>
<dbReference type="GO" id="GO:0006935">
    <property type="term" value="P:chemotaxis"/>
    <property type="evidence" value="ECO:0007669"/>
    <property type="project" value="UniProtKB-KW"/>
</dbReference>
<dbReference type="OrthoDB" id="3378718at2"/>
<dbReference type="CDD" id="cd06225">
    <property type="entry name" value="HAMP"/>
    <property type="match status" value="1"/>
</dbReference>
<dbReference type="InterPro" id="IPR051310">
    <property type="entry name" value="MCP_chemotaxis"/>
</dbReference>
<dbReference type="SMART" id="SM00283">
    <property type="entry name" value="MA"/>
    <property type="match status" value="1"/>
</dbReference>
<feature type="domain" description="HAMP" evidence="8">
    <location>
        <begin position="229"/>
        <end position="281"/>
    </location>
</feature>
<dbReference type="Pfam" id="PF00015">
    <property type="entry name" value="MCPsignal"/>
    <property type="match status" value="1"/>
</dbReference>
<dbReference type="Proteomes" id="UP000198793">
    <property type="component" value="Unassembled WGS sequence"/>
</dbReference>
<dbReference type="InterPro" id="IPR004089">
    <property type="entry name" value="MCPsignal_dom"/>
</dbReference>
<dbReference type="InterPro" id="IPR024478">
    <property type="entry name" value="HlyB_4HB_MCP"/>
</dbReference>
<dbReference type="GO" id="GO:0004888">
    <property type="term" value="F:transmembrane signaling receptor activity"/>
    <property type="evidence" value="ECO:0007669"/>
    <property type="project" value="InterPro"/>
</dbReference>
<feature type="compositionally biased region" description="Basic and acidic residues" evidence="5">
    <location>
        <begin position="572"/>
        <end position="591"/>
    </location>
</feature>
<dbReference type="PROSITE" id="PS50885">
    <property type="entry name" value="HAMP"/>
    <property type="match status" value="1"/>
</dbReference>
<evidence type="ECO:0000256" key="2">
    <source>
        <dbReference type="ARBA" id="ARBA00022500"/>
    </source>
</evidence>
<keyword evidence="6" id="KW-0472">Membrane</keyword>
<dbReference type="Pfam" id="PF00672">
    <property type="entry name" value="HAMP"/>
    <property type="match status" value="1"/>
</dbReference>
<keyword evidence="6" id="KW-1133">Transmembrane helix</keyword>
<feature type="transmembrane region" description="Helical" evidence="6">
    <location>
        <begin position="208"/>
        <end position="228"/>
    </location>
</feature>
<dbReference type="Gene3D" id="1.10.287.950">
    <property type="entry name" value="Methyl-accepting chemotaxis protein"/>
    <property type="match status" value="1"/>
</dbReference>
<comment type="subcellular location">
    <subcellularLocation>
        <location evidence="1">Membrane</location>
    </subcellularLocation>
</comment>